<evidence type="ECO:0000313" key="7">
    <source>
        <dbReference type="Proteomes" id="UP001595783"/>
    </source>
</evidence>
<protein>
    <recommendedName>
        <fullName evidence="2">beta-lactamase</fullName>
        <ecNumber evidence="2">3.5.2.6</ecNumber>
    </recommendedName>
</protein>
<dbReference type="Gene3D" id="1.25.40.10">
    <property type="entry name" value="Tetratricopeptide repeat domain"/>
    <property type="match status" value="1"/>
</dbReference>
<evidence type="ECO:0000313" key="6">
    <source>
        <dbReference type="EMBL" id="MFC3847682.1"/>
    </source>
</evidence>
<dbReference type="EMBL" id="JBHRZO010000018">
    <property type="protein sequence ID" value="MFC3847682.1"/>
    <property type="molecule type" value="Genomic_DNA"/>
</dbReference>
<reference evidence="7" key="1">
    <citation type="journal article" date="2019" name="Int. J. Syst. Evol. Microbiol.">
        <title>The Global Catalogue of Microorganisms (GCM) 10K type strain sequencing project: providing services to taxonomists for standard genome sequencing and annotation.</title>
        <authorList>
            <consortium name="The Broad Institute Genomics Platform"/>
            <consortium name="The Broad Institute Genome Sequencing Center for Infectious Disease"/>
            <person name="Wu L."/>
            <person name="Ma J."/>
        </authorList>
    </citation>
    <scope>NUCLEOTIDE SEQUENCE [LARGE SCALE GENOMIC DNA]</scope>
    <source>
        <strain evidence="7">CCUG 53816</strain>
    </source>
</reference>
<keyword evidence="5" id="KW-0812">Transmembrane</keyword>
<evidence type="ECO:0000256" key="1">
    <source>
        <dbReference type="ARBA" id="ARBA00001526"/>
    </source>
</evidence>
<evidence type="ECO:0000256" key="3">
    <source>
        <dbReference type="ARBA" id="ARBA00023157"/>
    </source>
</evidence>
<evidence type="ECO:0000256" key="2">
    <source>
        <dbReference type="ARBA" id="ARBA00012865"/>
    </source>
</evidence>
<comment type="caution">
    <text evidence="6">The sequence shown here is derived from an EMBL/GenBank/DDBJ whole genome shotgun (WGS) entry which is preliminary data.</text>
</comment>
<name>A0ABV7ZJP2_9HELI</name>
<gene>
    <name evidence="6" type="ORF">ACFOPX_03925</name>
</gene>
<accession>A0ABV7ZJP2</accession>
<keyword evidence="5" id="KW-1133">Transmembrane helix</keyword>
<dbReference type="InterPro" id="IPR011990">
    <property type="entry name" value="TPR-like_helical_dom_sf"/>
</dbReference>
<proteinExistence type="predicted"/>
<keyword evidence="5" id="KW-0472">Membrane</keyword>
<organism evidence="6 7">
    <name type="scientific">Helicobacter baculiformis</name>
    <dbReference type="NCBI Taxonomy" id="427351"/>
    <lineage>
        <taxon>Bacteria</taxon>
        <taxon>Pseudomonadati</taxon>
        <taxon>Campylobacterota</taxon>
        <taxon>Epsilonproteobacteria</taxon>
        <taxon>Campylobacterales</taxon>
        <taxon>Helicobacteraceae</taxon>
        <taxon>Helicobacter</taxon>
    </lineage>
</organism>
<keyword evidence="7" id="KW-1185">Reference proteome</keyword>
<evidence type="ECO:0000256" key="4">
    <source>
        <dbReference type="ARBA" id="ARBA00023251"/>
    </source>
</evidence>
<feature type="transmembrane region" description="Helical" evidence="5">
    <location>
        <begin position="33"/>
        <end position="50"/>
    </location>
</feature>
<dbReference type="EC" id="3.5.2.6" evidence="2"/>
<evidence type="ECO:0000256" key="5">
    <source>
        <dbReference type="SAM" id="Phobius"/>
    </source>
</evidence>
<sequence>MGFMYTQGLGISKDYFKALEYYQKAANAGIAPAYNNLGVMYAMVMAWARIKKMAYEHFKKPAKWEII</sequence>
<dbReference type="Pfam" id="PF08238">
    <property type="entry name" value="Sel1"/>
    <property type="match status" value="2"/>
</dbReference>
<dbReference type="Proteomes" id="UP001595783">
    <property type="component" value="Unassembled WGS sequence"/>
</dbReference>
<dbReference type="InterPro" id="IPR006597">
    <property type="entry name" value="Sel1-like"/>
</dbReference>
<dbReference type="RefSeq" id="WP_104752450.1">
    <property type="nucleotide sequence ID" value="NZ_FZMF01000026.1"/>
</dbReference>
<dbReference type="SUPFAM" id="SSF81901">
    <property type="entry name" value="HCP-like"/>
    <property type="match status" value="1"/>
</dbReference>
<keyword evidence="4" id="KW-0046">Antibiotic resistance</keyword>
<comment type="catalytic activity">
    <reaction evidence="1">
        <text>a beta-lactam + H2O = a substituted beta-amino acid</text>
        <dbReference type="Rhea" id="RHEA:20401"/>
        <dbReference type="ChEBI" id="CHEBI:15377"/>
        <dbReference type="ChEBI" id="CHEBI:35627"/>
        <dbReference type="ChEBI" id="CHEBI:140347"/>
        <dbReference type="EC" id="3.5.2.6"/>
    </reaction>
</comment>
<keyword evidence="3" id="KW-1015">Disulfide bond</keyword>